<name>A0A8H6DYB8_COCSA</name>
<dbReference type="CDD" id="cd00531">
    <property type="entry name" value="NTF2_like"/>
    <property type="match status" value="1"/>
</dbReference>
<dbReference type="Proteomes" id="UP000624244">
    <property type="component" value="Unassembled WGS sequence"/>
</dbReference>
<evidence type="ECO:0000256" key="3">
    <source>
        <dbReference type="SAM" id="MobiDB-lite"/>
    </source>
</evidence>
<dbReference type="Gene3D" id="3.40.50.720">
    <property type="entry name" value="NAD(P)-binding Rossmann-like Domain"/>
    <property type="match status" value="1"/>
</dbReference>
<dbReference type="GO" id="GO:0016491">
    <property type="term" value="F:oxidoreductase activity"/>
    <property type="evidence" value="ECO:0007669"/>
    <property type="project" value="UniProtKB-KW"/>
</dbReference>
<evidence type="ECO:0000313" key="4">
    <source>
        <dbReference type="EMBL" id="KAF5852228.1"/>
    </source>
</evidence>
<evidence type="ECO:0000256" key="2">
    <source>
        <dbReference type="ARBA" id="ARBA00023002"/>
    </source>
</evidence>
<dbReference type="InterPro" id="IPR002347">
    <property type="entry name" value="SDR_fam"/>
</dbReference>
<dbReference type="EMBL" id="WNKQ01000004">
    <property type="protein sequence ID" value="KAF5852228.1"/>
    <property type="molecule type" value="Genomic_DNA"/>
</dbReference>
<dbReference type="PANTHER" id="PTHR43639">
    <property type="entry name" value="OXIDOREDUCTASE, SHORT-CHAIN DEHYDROGENASE/REDUCTASE FAMILY (AFU_ORTHOLOGUE AFUA_5G02870)"/>
    <property type="match status" value="1"/>
</dbReference>
<evidence type="ECO:0000313" key="5">
    <source>
        <dbReference type="Proteomes" id="UP000624244"/>
    </source>
</evidence>
<dbReference type="PANTHER" id="PTHR43639:SF1">
    <property type="entry name" value="SHORT-CHAIN DEHYDROGENASE_REDUCTASE FAMILY PROTEIN"/>
    <property type="match status" value="1"/>
</dbReference>
<dbReference type="CDD" id="cd05233">
    <property type="entry name" value="SDR_c"/>
    <property type="match status" value="1"/>
</dbReference>
<gene>
    <name evidence="4" type="ORF">GGP41_000950</name>
</gene>
<dbReference type="InterPro" id="IPR036291">
    <property type="entry name" value="NAD(P)-bd_dom_sf"/>
</dbReference>
<protein>
    <submittedName>
        <fullName evidence="4">Uncharacterized protein</fullName>
    </submittedName>
</protein>
<dbReference type="Pfam" id="PF00106">
    <property type="entry name" value="adh_short"/>
    <property type="match status" value="1"/>
</dbReference>
<reference evidence="4" key="1">
    <citation type="submission" date="2019-11" db="EMBL/GenBank/DDBJ databases">
        <title>Bipolaris sorokiniana Genome sequencing.</title>
        <authorList>
            <person name="Wang H."/>
        </authorList>
    </citation>
    <scope>NUCLEOTIDE SEQUENCE</scope>
</reference>
<evidence type="ECO:0000256" key="1">
    <source>
        <dbReference type="ARBA" id="ARBA00006484"/>
    </source>
</evidence>
<dbReference type="SUPFAM" id="SSF51735">
    <property type="entry name" value="NAD(P)-binding Rossmann-fold domains"/>
    <property type="match status" value="1"/>
</dbReference>
<keyword evidence="2" id="KW-0560">Oxidoreductase</keyword>
<dbReference type="AlphaFoldDB" id="A0A8H6DYB8"/>
<comment type="similarity">
    <text evidence="1">Belongs to the short-chain dehydrogenases/reductases (SDR) family.</text>
</comment>
<sequence length="513" mass="57651">MNAAPQHLKVLLTGGARGIGRGLFRHLLTAGHEVIIIDSNKEELEHVKTRAQEWSNGRKEAWHALHCDLSSRAQLKAAVNEVAQKFNGTLDVLINNAFPTDLSISEDRTMEAQGEDIEKEWDLKLAIGLTAPFLLSRLCVPLLAKGNSTPNSPGTIINVSSTRAYQAEPDHEAYSAVKAGLLGLTQAMCISLGHRHKIRVNAIIPGWIHVVNESKAADEKREQWEEGLTEEDTAWHPAGRGSSTAIVDQCYDNLLEMIRPQRQALLTGPRITIHIGNTSVADIYKRSAMAASSVLHRHFTNHPNSSEYRFSRGQIHPGAVRLLLIKWMREACNEFEAHAVPYQKTFFEDVAVLRAARLLGMERYCPHILGAYITYLKSELPSYEEIVIIEQNATSDKDPLWTTMVNHLCHERFKGLIPDAHGFEEFLETHDRLKTAMETADAFFAGYAKRLADARESERRQRRQQNEAEKRARIEREKRAVQSLKKKLDEAGSGLMTVTADEAEMLRGRTYAT</sequence>
<proteinExistence type="inferred from homology"/>
<feature type="region of interest" description="Disordered" evidence="3">
    <location>
        <begin position="455"/>
        <end position="479"/>
    </location>
</feature>
<accession>A0A8H6DYB8</accession>
<dbReference type="PRINTS" id="PR00081">
    <property type="entry name" value="GDHRDH"/>
</dbReference>
<comment type="caution">
    <text evidence="4">The sequence shown here is derived from an EMBL/GenBank/DDBJ whole genome shotgun (WGS) entry which is preliminary data.</text>
</comment>
<organism evidence="4 5">
    <name type="scientific">Cochliobolus sativus</name>
    <name type="common">Common root rot and spot blotch fungus</name>
    <name type="synonym">Bipolaris sorokiniana</name>
    <dbReference type="NCBI Taxonomy" id="45130"/>
    <lineage>
        <taxon>Eukaryota</taxon>
        <taxon>Fungi</taxon>
        <taxon>Dikarya</taxon>
        <taxon>Ascomycota</taxon>
        <taxon>Pezizomycotina</taxon>
        <taxon>Dothideomycetes</taxon>
        <taxon>Pleosporomycetidae</taxon>
        <taxon>Pleosporales</taxon>
        <taxon>Pleosporineae</taxon>
        <taxon>Pleosporaceae</taxon>
        <taxon>Bipolaris</taxon>
    </lineage>
</organism>
<dbReference type="PRINTS" id="PR00080">
    <property type="entry name" value="SDRFAMILY"/>
</dbReference>